<comment type="pathway">
    <text evidence="1">Carbohydrate degradation; glycolysis; D-glyceraldehyde 3-phosphate and glycerone phosphate from D-glucose: step 4/4.</text>
</comment>
<protein>
    <recommendedName>
        <fullName evidence="3">fructose-bisphosphate aldolase</fullName>
        <ecNumber evidence="3">4.1.2.13</ecNumber>
    </recommendedName>
    <alternativeName>
        <fullName evidence="6">Fructose-bisphosphate aldolase class I</fullName>
    </alternativeName>
</protein>
<evidence type="ECO:0000256" key="6">
    <source>
        <dbReference type="ARBA" id="ARBA00029799"/>
    </source>
</evidence>
<keyword evidence="8" id="KW-1185">Reference proteome</keyword>
<dbReference type="PANTHER" id="PTHR11627">
    <property type="entry name" value="FRUCTOSE-BISPHOSPHATE ALDOLASE"/>
    <property type="match status" value="1"/>
</dbReference>
<evidence type="ECO:0000313" key="8">
    <source>
        <dbReference type="Proteomes" id="UP001597182"/>
    </source>
</evidence>
<dbReference type="EMBL" id="JBHTMB010000040">
    <property type="protein sequence ID" value="MFD1232799.1"/>
    <property type="molecule type" value="Genomic_DNA"/>
</dbReference>
<dbReference type="NCBIfam" id="NF033379">
    <property type="entry name" value="FrucBisAld_I"/>
    <property type="match status" value="1"/>
</dbReference>
<dbReference type="InterPro" id="IPR013785">
    <property type="entry name" value="Aldolase_TIM"/>
</dbReference>
<name>A0ABW3VEZ3_9PSEU</name>
<evidence type="ECO:0000256" key="1">
    <source>
        <dbReference type="ARBA" id="ARBA00004714"/>
    </source>
</evidence>
<gene>
    <name evidence="7" type="ORF">ACFQ34_05840</name>
</gene>
<accession>A0ABW3VEZ3</accession>
<evidence type="ECO:0000256" key="3">
    <source>
        <dbReference type="ARBA" id="ARBA00013068"/>
    </source>
</evidence>
<comment type="similarity">
    <text evidence="2">Belongs to the class I fructose-bisphosphate aldolase family.</text>
</comment>
<keyword evidence="5 7" id="KW-0456">Lyase</keyword>
<dbReference type="RefSeq" id="WP_013678236.1">
    <property type="nucleotide sequence ID" value="NZ_BAABKS010000067.1"/>
</dbReference>
<keyword evidence="4" id="KW-0324">Glycolysis</keyword>
<dbReference type="GO" id="GO:0004332">
    <property type="term" value="F:fructose-bisphosphate aldolase activity"/>
    <property type="evidence" value="ECO:0007669"/>
    <property type="project" value="UniProtKB-EC"/>
</dbReference>
<evidence type="ECO:0000313" key="7">
    <source>
        <dbReference type="EMBL" id="MFD1232799.1"/>
    </source>
</evidence>
<evidence type="ECO:0000256" key="2">
    <source>
        <dbReference type="ARBA" id="ARBA00010387"/>
    </source>
</evidence>
<dbReference type="SUPFAM" id="SSF51569">
    <property type="entry name" value="Aldolase"/>
    <property type="match status" value="1"/>
</dbReference>
<dbReference type="Proteomes" id="UP001597182">
    <property type="component" value="Unassembled WGS sequence"/>
</dbReference>
<dbReference type="InterPro" id="IPR000741">
    <property type="entry name" value="FBA_I"/>
</dbReference>
<evidence type="ECO:0000256" key="4">
    <source>
        <dbReference type="ARBA" id="ARBA00023152"/>
    </source>
</evidence>
<reference evidence="8" key="1">
    <citation type="journal article" date="2019" name="Int. J. Syst. Evol. Microbiol.">
        <title>The Global Catalogue of Microorganisms (GCM) 10K type strain sequencing project: providing services to taxonomists for standard genome sequencing and annotation.</title>
        <authorList>
            <consortium name="The Broad Institute Genomics Platform"/>
            <consortium name="The Broad Institute Genome Sequencing Center for Infectious Disease"/>
            <person name="Wu L."/>
            <person name="Ma J."/>
        </authorList>
    </citation>
    <scope>NUCLEOTIDE SEQUENCE [LARGE SCALE GENOMIC DNA]</scope>
    <source>
        <strain evidence="8">CCUG 49018</strain>
    </source>
</reference>
<dbReference type="Pfam" id="PF00274">
    <property type="entry name" value="Glycolytic"/>
    <property type="match status" value="1"/>
</dbReference>
<dbReference type="Gene3D" id="3.20.20.70">
    <property type="entry name" value="Aldolase class I"/>
    <property type="match status" value="1"/>
</dbReference>
<dbReference type="EC" id="4.1.2.13" evidence="3"/>
<comment type="caution">
    <text evidence="7">The sequence shown here is derived from an EMBL/GenBank/DDBJ whole genome shotgun (WGS) entry which is preliminary data.</text>
</comment>
<organism evidence="7 8">
    <name type="scientific">Pseudonocardia benzenivorans</name>
    <dbReference type="NCBI Taxonomy" id="228005"/>
    <lineage>
        <taxon>Bacteria</taxon>
        <taxon>Bacillati</taxon>
        <taxon>Actinomycetota</taxon>
        <taxon>Actinomycetes</taxon>
        <taxon>Pseudonocardiales</taxon>
        <taxon>Pseudonocardiaceae</taxon>
        <taxon>Pseudonocardia</taxon>
    </lineage>
</organism>
<proteinExistence type="inferred from homology"/>
<evidence type="ECO:0000256" key="5">
    <source>
        <dbReference type="ARBA" id="ARBA00023239"/>
    </source>
</evidence>
<sequence length="341" mass="35118">MSELASEPTSACRQIAERMVAPGKGVLAADESIATMSARLEKAGVEATAENRRRYRELLSATPGLADGVSGIIFCDETLRQTFADGTPFATAVHALGILPGIKVDAGAKPLPGGLERETITEGLDGLPARLAEYAGIGAAFAKWRAVYVISDATPSAGAVRANANALARYAAACQAAGIVPIVEPEVLMDGTHSIERCAEVTADVHAAVREELALLGVDLGGIVLKPNMVVEGNGTSVPSAPEVVAAATVEVLRAWPAELAGVAFLSGGQSPERATANLEAMQAIATPWPLTFSFGRALVDPALAAWVGKDEQVVDGQNALAARVAANAAAVRRRAELQPA</sequence>